<comment type="caution">
    <text evidence="8">The sequence shown here is derived from an EMBL/GenBank/DDBJ whole genome shotgun (WGS) entry which is preliminary data.</text>
</comment>
<evidence type="ECO:0000256" key="1">
    <source>
        <dbReference type="ARBA" id="ARBA00004141"/>
    </source>
</evidence>
<evidence type="ECO:0000256" key="3">
    <source>
        <dbReference type="ARBA" id="ARBA00022692"/>
    </source>
</evidence>
<keyword evidence="2" id="KW-0813">Transport</keyword>
<dbReference type="Proteomes" id="UP000245712">
    <property type="component" value="Unassembled WGS sequence"/>
</dbReference>
<feature type="transmembrane region" description="Helical" evidence="6">
    <location>
        <begin position="265"/>
        <end position="286"/>
    </location>
</feature>
<dbReference type="InterPro" id="IPR036259">
    <property type="entry name" value="MFS_trans_sf"/>
</dbReference>
<evidence type="ECO:0000256" key="6">
    <source>
        <dbReference type="SAM" id="Phobius"/>
    </source>
</evidence>
<feature type="domain" description="Major facilitator superfamily (MFS) profile" evidence="7">
    <location>
        <begin position="13"/>
        <end position="427"/>
    </location>
</feature>
<dbReference type="Gene3D" id="1.20.1250.20">
    <property type="entry name" value="MFS general substrate transporter like domains"/>
    <property type="match status" value="1"/>
</dbReference>
<feature type="transmembrane region" description="Helical" evidence="6">
    <location>
        <begin position="227"/>
        <end position="245"/>
    </location>
</feature>
<feature type="transmembrane region" description="Helical" evidence="6">
    <location>
        <begin position="141"/>
        <end position="163"/>
    </location>
</feature>
<dbReference type="RefSeq" id="WP_116612008.1">
    <property type="nucleotide sequence ID" value="NZ_QEOB01000010.1"/>
</dbReference>
<keyword evidence="4 6" id="KW-1133">Transmembrane helix</keyword>
<evidence type="ECO:0000256" key="2">
    <source>
        <dbReference type="ARBA" id="ARBA00022448"/>
    </source>
</evidence>
<comment type="subcellular location">
    <subcellularLocation>
        <location evidence="1">Membrane</location>
        <topology evidence="1">Multi-pass membrane protein</topology>
    </subcellularLocation>
</comment>
<feature type="transmembrane region" description="Helical" evidence="6">
    <location>
        <begin position="371"/>
        <end position="391"/>
    </location>
</feature>
<feature type="transmembrane region" description="Helical" evidence="6">
    <location>
        <begin position="298"/>
        <end position="317"/>
    </location>
</feature>
<dbReference type="SUPFAM" id="SSF103473">
    <property type="entry name" value="MFS general substrate transporter"/>
    <property type="match status" value="1"/>
</dbReference>
<dbReference type="InterPro" id="IPR011701">
    <property type="entry name" value="MFS"/>
</dbReference>
<evidence type="ECO:0000256" key="5">
    <source>
        <dbReference type="ARBA" id="ARBA00023136"/>
    </source>
</evidence>
<dbReference type="PROSITE" id="PS50850">
    <property type="entry name" value="MFS"/>
    <property type="match status" value="1"/>
</dbReference>
<dbReference type="PANTHER" id="PTHR23505:SF79">
    <property type="entry name" value="PROTEIN SPINSTER"/>
    <property type="match status" value="1"/>
</dbReference>
<evidence type="ECO:0000313" key="8">
    <source>
        <dbReference type="EMBL" id="PVX81706.1"/>
    </source>
</evidence>
<gene>
    <name evidence="8" type="ORF">C7402_110110</name>
</gene>
<dbReference type="InterPro" id="IPR044770">
    <property type="entry name" value="MFS_spinster-like"/>
</dbReference>
<name>A0ABX5KJA8_9BURK</name>
<protein>
    <submittedName>
        <fullName evidence="8">Sugar phosphate permease</fullName>
    </submittedName>
</protein>
<evidence type="ECO:0000259" key="7">
    <source>
        <dbReference type="PROSITE" id="PS50850"/>
    </source>
</evidence>
<feature type="transmembrane region" description="Helical" evidence="6">
    <location>
        <begin position="403"/>
        <end position="423"/>
    </location>
</feature>
<dbReference type="InterPro" id="IPR020846">
    <property type="entry name" value="MFS_dom"/>
</dbReference>
<feature type="transmembrane region" description="Helical" evidence="6">
    <location>
        <begin position="48"/>
        <end position="68"/>
    </location>
</feature>
<organism evidence="8 9">
    <name type="scientific">Paraburkholderia unamae</name>
    <dbReference type="NCBI Taxonomy" id="219649"/>
    <lineage>
        <taxon>Bacteria</taxon>
        <taxon>Pseudomonadati</taxon>
        <taxon>Pseudomonadota</taxon>
        <taxon>Betaproteobacteria</taxon>
        <taxon>Burkholderiales</taxon>
        <taxon>Burkholderiaceae</taxon>
        <taxon>Paraburkholderia</taxon>
    </lineage>
</organism>
<feature type="transmembrane region" description="Helical" evidence="6">
    <location>
        <begin position="329"/>
        <end position="350"/>
    </location>
</feature>
<evidence type="ECO:0000256" key="4">
    <source>
        <dbReference type="ARBA" id="ARBA00022989"/>
    </source>
</evidence>
<proteinExistence type="predicted"/>
<accession>A0ABX5KJA8</accession>
<dbReference type="Pfam" id="PF07690">
    <property type="entry name" value="MFS_1"/>
    <property type="match status" value="1"/>
</dbReference>
<keyword evidence="9" id="KW-1185">Reference proteome</keyword>
<feature type="transmembrane region" description="Helical" evidence="6">
    <location>
        <begin position="169"/>
        <end position="188"/>
    </location>
</feature>
<evidence type="ECO:0000313" key="9">
    <source>
        <dbReference type="Proteomes" id="UP000245712"/>
    </source>
</evidence>
<keyword evidence="3 6" id="KW-0812">Transmembrane</keyword>
<sequence length="454" mass="47632">MKQEPTGARRHYTLLLLFAIATVNMIDRQVMGVVIEPIKREFAVSDSAMGLLTGLAFAAVYCCCAIPIARHADRANRRNVVALSCAAWSCMTLVCGTVTGYWQLAFARMGVAVGESGSNAPSMSLLADLYPPQRRARAISVLMLSAPAGALIGMTVGAWLTWYHGWRAAFFWLGLPGLAVALLLRLTVAEPARTHDAAQQNTHTQPNTLAPASTRAVLRDALACRPFAMIVAAGALLAFSGYAFGTWSTAYLVRAHGMNIKEAGTLMGIAAGPGAVIGSLSSGWLADRLTHRDARWQIGVPVLGALLTFPFAVAFTLTPAHLALPVGHMSVPLVGLFILGMSVFGMWWMAPTYAAVTQLFPADRRATIVSMYNFGILAIGAGLGPIVTGAINDTLSKALGHDTLGWALAIVSAANVLAALLLASAAGAFARAIAAQPHAAPHGVKPRAAATSRA</sequence>
<dbReference type="PANTHER" id="PTHR23505">
    <property type="entry name" value="SPINSTER"/>
    <property type="match status" value="1"/>
</dbReference>
<keyword evidence="5 6" id="KW-0472">Membrane</keyword>
<dbReference type="EMBL" id="QEOB01000010">
    <property type="protein sequence ID" value="PVX81706.1"/>
    <property type="molecule type" value="Genomic_DNA"/>
</dbReference>
<dbReference type="CDD" id="cd17328">
    <property type="entry name" value="MFS_spinster_like"/>
    <property type="match status" value="1"/>
</dbReference>
<reference evidence="8 9" key="1">
    <citation type="submission" date="2018-05" db="EMBL/GenBank/DDBJ databases">
        <title>Genomic Encyclopedia of Type Strains, Phase IV (KMG-V): Genome sequencing to study the core and pangenomes of soil and plant-associated prokaryotes.</title>
        <authorList>
            <person name="Whitman W."/>
        </authorList>
    </citation>
    <scope>NUCLEOTIDE SEQUENCE [LARGE SCALE GENOMIC DNA]</scope>
    <source>
        <strain evidence="8 9">SCZa-39</strain>
    </source>
</reference>